<dbReference type="STRING" id="1300222.I532_01620"/>
<dbReference type="Pfam" id="PF05866">
    <property type="entry name" value="RusA"/>
    <property type="match status" value="1"/>
</dbReference>
<accession>M8DD74</accession>
<dbReference type="GO" id="GO:0000287">
    <property type="term" value="F:magnesium ion binding"/>
    <property type="evidence" value="ECO:0007669"/>
    <property type="project" value="InterPro"/>
</dbReference>
<sequence length="175" mass="20655">MGNSVNQNQHSFRQKIPRMTIPLLMEKRRRNKTTQKMENIWVVPSWNHLYTIVNNRPTLGKWGEIYKKRVAEAALEWAMDNDWAPVTDRKVVLRVWVYWNDARSKDCHNTDKAWADALEGIIYEDDSQALIQYQDFQIDRQMPRIEIEPIVGGPIIAAKPKRKKTEHKNQMALDI</sequence>
<dbReference type="SUPFAM" id="SSF103084">
    <property type="entry name" value="Holliday junction resolvase RusA"/>
    <property type="match status" value="1"/>
</dbReference>
<comment type="caution">
    <text evidence="1">The sequence shown here is derived from an EMBL/GenBank/DDBJ whole genome shotgun (WGS) entry which is preliminary data.</text>
</comment>
<evidence type="ECO:0000313" key="1">
    <source>
        <dbReference type="EMBL" id="EMT54264.1"/>
    </source>
</evidence>
<reference evidence="1 2" key="1">
    <citation type="submission" date="2013-03" db="EMBL/GenBank/DDBJ databases">
        <title>Assembly of a new bacterial strain Brevibacillus borstelensis AK1.</title>
        <authorList>
            <person name="Rajan I."/>
            <person name="PoliReddy D."/>
            <person name="Sugumar T."/>
            <person name="Rathinam K."/>
            <person name="Alqarawi S."/>
            <person name="Khalil A.B."/>
            <person name="Sivakumar N."/>
        </authorList>
    </citation>
    <scope>NUCLEOTIDE SEQUENCE [LARGE SCALE GENOMIC DNA]</scope>
    <source>
        <strain evidence="1 2">AK1</strain>
    </source>
</reference>
<gene>
    <name evidence="1" type="ORF">I532_01620</name>
</gene>
<dbReference type="AlphaFoldDB" id="M8DD74"/>
<dbReference type="Proteomes" id="UP000012081">
    <property type="component" value="Unassembled WGS sequence"/>
</dbReference>
<name>M8DD74_9BACL</name>
<dbReference type="InterPro" id="IPR008822">
    <property type="entry name" value="Endonuclease_RusA-like"/>
</dbReference>
<dbReference type="InterPro" id="IPR036614">
    <property type="entry name" value="RusA-like_sf"/>
</dbReference>
<dbReference type="EMBL" id="APBN01000001">
    <property type="protein sequence ID" value="EMT54264.1"/>
    <property type="molecule type" value="Genomic_DNA"/>
</dbReference>
<protein>
    <submittedName>
        <fullName evidence="1">Endodeoxyribonuclease RusA</fullName>
    </submittedName>
</protein>
<proteinExistence type="predicted"/>
<evidence type="ECO:0000313" key="2">
    <source>
        <dbReference type="Proteomes" id="UP000012081"/>
    </source>
</evidence>
<dbReference type="Gene3D" id="3.30.1330.70">
    <property type="entry name" value="Holliday junction resolvase RusA"/>
    <property type="match status" value="1"/>
</dbReference>
<organism evidence="1 2">
    <name type="scientific">Brevibacillus borstelensis AK1</name>
    <dbReference type="NCBI Taxonomy" id="1300222"/>
    <lineage>
        <taxon>Bacteria</taxon>
        <taxon>Bacillati</taxon>
        <taxon>Bacillota</taxon>
        <taxon>Bacilli</taxon>
        <taxon>Bacillales</taxon>
        <taxon>Paenibacillaceae</taxon>
        <taxon>Brevibacillus</taxon>
    </lineage>
</organism>
<dbReference type="GO" id="GO:0006310">
    <property type="term" value="P:DNA recombination"/>
    <property type="evidence" value="ECO:0007669"/>
    <property type="project" value="InterPro"/>
</dbReference>
<keyword evidence="2" id="KW-1185">Reference proteome</keyword>
<dbReference type="GO" id="GO:0006281">
    <property type="term" value="P:DNA repair"/>
    <property type="evidence" value="ECO:0007669"/>
    <property type="project" value="InterPro"/>
</dbReference>